<dbReference type="AlphaFoldDB" id="J1S545"/>
<accession>J1S545</accession>
<dbReference type="PATRIC" id="fig|1160718.3.peg.3251"/>
<keyword evidence="1" id="KW-0472">Membrane</keyword>
<reference evidence="3" key="2">
    <citation type="submission" date="2021-04" db="EMBL/GenBank/DDBJ databases">
        <authorList>
            <person name="Wen M.-L."/>
            <person name="Han X.-L."/>
            <person name="Xiong J."/>
        </authorList>
    </citation>
    <scope>NUCLEOTIDE SEQUENCE</scope>
    <source>
        <strain evidence="3">AGR0001</strain>
    </source>
</reference>
<reference evidence="2" key="1">
    <citation type="journal article" date="2012" name="J. Bacteriol.">
        <title>Genome Sequence of Streptomyces auratus Strain AGR0001, a Phoslactomycin-Producing Actinomycete.</title>
        <authorList>
            <person name="Han X."/>
            <person name="Li M."/>
            <person name="Ding Z."/>
            <person name="Zhao J."/>
            <person name="Ji K."/>
            <person name="Wen M."/>
            <person name="Lu T."/>
        </authorList>
    </citation>
    <scope>NUCLEOTIDE SEQUENCE [LARGE SCALE GENOMIC DNA]</scope>
    <source>
        <strain evidence="2">AGR0001</strain>
    </source>
</reference>
<protein>
    <submittedName>
        <fullName evidence="2">Uncharacterized protein</fullName>
    </submittedName>
</protein>
<keyword evidence="4" id="KW-1185">Reference proteome</keyword>
<dbReference type="KEGG" id="sauh:SU9_015455"/>
<organism evidence="2">
    <name type="scientific">Streptomyces auratus AGR0001</name>
    <dbReference type="NCBI Taxonomy" id="1160718"/>
    <lineage>
        <taxon>Bacteria</taxon>
        <taxon>Bacillati</taxon>
        <taxon>Actinomycetota</taxon>
        <taxon>Actinomycetes</taxon>
        <taxon>Kitasatosporales</taxon>
        <taxon>Streptomycetaceae</taxon>
        <taxon>Streptomyces</taxon>
    </lineage>
</organism>
<evidence type="ECO:0000313" key="4">
    <source>
        <dbReference type="Proteomes" id="UP000009036"/>
    </source>
</evidence>
<dbReference type="Proteomes" id="UP000009036">
    <property type="component" value="Chromosome"/>
</dbReference>
<dbReference type="eggNOG" id="ENOG5031XB7">
    <property type="taxonomic scope" value="Bacteria"/>
</dbReference>
<feature type="transmembrane region" description="Helical" evidence="1">
    <location>
        <begin position="32"/>
        <end position="55"/>
    </location>
</feature>
<dbReference type="HOGENOM" id="CLU_2792031_0_0_11"/>
<dbReference type="OrthoDB" id="3540811at2"/>
<keyword evidence="1" id="KW-0812">Transmembrane</keyword>
<dbReference type="EMBL" id="AJGV01000096">
    <property type="protein sequence ID" value="EJJ05947.1"/>
    <property type="molecule type" value="Genomic_DNA"/>
</dbReference>
<sequence>MRGFLGFIIMMQGAMGFIGQTFSDGAWGVLPHFFDLPTACYLLLFAAGVALLAWGEVDRKREQKREAGPGAP</sequence>
<evidence type="ECO:0000313" key="3">
    <source>
        <dbReference type="EMBL" id="QTZ92704.1"/>
    </source>
</evidence>
<keyword evidence="1" id="KW-1133">Transmembrane helix</keyword>
<name>J1S545_9ACTN</name>
<evidence type="ECO:0000313" key="2">
    <source>
        <dbReference type="EMBL" id="EJJ05947.1"/>
    </source>
</evidence>
<dbReference type="RefSeq" id="WP_006604758.1">
    <property type="nucleotide sequence ID" value="NZ_CP072931.1"/>
</dbReference>
<evidence type="ECO:0000256" key="1">
    <source>
        <dbReference type="SAM" id="Phobius"/>
    </source>
</evidence>
<gene>
    <name evidence="3" type="ORF">SU9_015455</name>
    <name evidence="2" type="ORF">SU9_16077</name>
</gene>
<proteinExistence type="predicted"/>
<dbReference type="EMBL" id="CP072931">
    <property type="protein sequence ID" value="QTZ92704.1"/>
    <property type="molecule type" value="Genomic_DNA"/>
</dbReference>